<reference evidence="2" key="1">
    <citation type="submission" date="2017-11" db="EMBL/GenBank/DDBJ databases">
        <authorList>
            <person name="Zhu W."/>
        </authorList>
    </citation>
    <scope>NUCLEOTIDE SEQUENCE [LARGE SCALE GENOMIC DNA]</scope>
    <source>
        <strain evidence="2">160</strain>
    </source>
</reference>
<keyword evidence="2" id="KW-1185">Reference proteome</keyword>
<sequence>MARNKNKLKKRKKRYLKKQFKQSVKRIGLNVTNKLLLNPDDLERVIPVTPPRTDLFLGKYEAENQAYQQELDQVYNGTVAPKERFINQNASLLHVCSECKSEFFSKPLYLLTKENQKHVCGLDNSRVSPEKIKRRITEKDKKEMVELFKQGLTKSKIATHLGVSRPTVIKYLRQVGL</sequence>
<evidence type="ECO:0008006" key="3">
    <source>
        <dbReference type="Google" id="ProtNLM"/>
    </source>
</evidence>
<dbReference type="InterPro" id="IPR009057">
    <property type="entry name" value="Homeodomain-like_sf"/>
</dbReference>
<dbReference type="AlphaFoldDB" id="A0A345PDS6"/>
<dbReference type="Gene3D" id="1.10.10.60">
    <property type="entry name" value="Homeodomain-like"/>
    <property type="match status" value="1"/>
</dbReference>
<protein>
    <recommendedName>
        <fullName evidence="3">Resolvase HTH domain-containing protein</fullName>
    </recommendedName>
</protein>
<organism evidence="1 2">
    <name type="scientific">Oceanobacillus zhaokaii</name>
    <dbReference type="NCBI Taxonomy" id="2052660"/>
    <lineage>
        <taxon>Bacteria</taxon>
        <taxon>Bacillati</taxon>
        <taxon>Bacillota</taxon>
        <taxon>Bacilli</taxon>
        <taxon>Bacillales</taxon>
        <taxon>Bacillaceae</taxon>
        <taxon>Oceanobacillus</taxon>
    </lineage>
</organism>
<dbReference type="SUPFAM" id="SSF46689">
    <property type="entry name" value="Homeodomain-like"/>
    <property type="match status" value="1"/>
</dbReference>
<dbReference type="RefSeq" id="WP_114915449.1">
    <property type="nucleotide sequence ID" value="NZ_CP024848.1"/>
</dbReference>
<name>A0A345PDS6_9BACI</name>
<dbReference type="CDD" id="cd00569">
    <property type="entry name" value="HTH_Hin_like"/>
    <property type="match status" value="1"/>
</dbReference>
<gene>
    <name evidence="1" type="ORF">CUC15_03875</name>
</gene>
<evidence type="ECO:0000313" key="2">
    <source>
        <dbReference type="Proteomes" id="UP000253908"/>
    </source>
</evidence>
<dbReference type="Proteomes" id="UP000253908">
    <property type="component" value="Chromosome"/>
</dbReference>
<proteinExistence type="predicted"/>
<dbReference type="OrthoDB" id="2917850at2"/>
<dbReference type="EMBL" id="CP024848">
    <property type="protein sequence ID" value="AXI08156.1"/>
    <property type="molecule type" value="Genomic_DNA"/>
</dbReference>
<dbReference type="Pfam" id="PF13384">
    <property type="entry name" value="HTH_23"/>
    <property type="match status" value="1"/>
</dbReference>
<evidence type="ECO:0000313" key="1">
    <source>
        <dbReference type="EMBL" id="AXI08156.1"/>
    </source>
</evidence>
<accession>A0A345PDS6</accession>
<dbReference type="KEGG" id="ocn:CUC15_03875"/>